<feature type="transmembrane region" description="Helical" evidence="1">
    <location>
        <begin position="16"/>
        <end position="37"/>
    </location>
</feature>
<dbReference type="AlphaFoldDB" id="A0A9X9X8Q6"/>
<gene>
    <name evidence="2" type="ORF">GXW74_06310</name>
</gene>
<name>A0A9X9X8Q6_9PROT</name>
<organism evidence="2 3">
    <name type="scientific">Neoroseomonas eburnea</name>
    <dbReference type="NCBI Taxonomy" id="1346889"/>
    <lineage>
        <taxon>Bacteria</taxon>
        <taxon>Pseudomonadati</taxon>
        <taxon>Pseudomonadota</taxon>
        <taxon>Alphaproteobacteria</taxon>
        <taxon>Acetobacterales</taxon>
        <taxon>Acetobacteraceae</taxon>
        <taxon>Neoroseomonas</taxon>
    </lineage>
</organism>
<evidence type="ECO:0000313" key="3">
    <source>
        <dbReference type="Proteomes" id="UP001138709"/>
    </source>
</evidence>
<comment type="caution">
    <text evidence="2">The sequence shown here is derived from an EMBL/GenBank/DDBJ whole genome shotgun (WGS) entry which is preliminary data.</text>
</comment>
<keyword evidence="1" id="KW-1133">Transmembrane helix</keyword>
<feature type="transmembrane region" description="Helical" evidence="1">
    <location>
        <begin position="57"/>
        <end position="79"/>
    </location>
</feature>
<protein>
    <submittedName>
        <fullName evidence="2">Uncharacterized protein</fullName>
    </submittedName>
</protein>
<dbReference type="RefSeq" id="WP_211845608.1">
    <property type="nucleotide sequence ID" value="NZ_JAAEDL010000004.1"/>
</dbReference>
<keyword evidence="1" id="KW-0812">Transmembrane</keyword>
<proteinExistence type="predicted"/>
<dbReference type="Proteomes" id="UP001138709">
    <property type="component" value="Unassembled WGS sequence"/>
</dbReference>
<keyword evidence="1" id="KW-0472">Membrane</keyword>
<keyword evidence="3" id="KW-1185">Reference proteome</keyword>
<reference evidence="2" key="2">
    <citation type="journal article" date="2021" name="Syst. Appl. Microbiol.">
        <title>Roseomonas hellenica sp. nov., isolated from roots of wild-growing Alkanna tinctoria.</title>
        <authorList>
            <person name="Rat A."/>
            <person name="Naranjo H.D."/>
            <person name="Lebbe L."/>
            <person name="Cnockaert M."/>
            <person name="Krigas N."/>
            <person name="Grigoriadou K."/>
            <person name="Maloupa E."/>
            <person name="Willems A."/>
        </authorList>
    </citation>
    <scope>NUCLEOTIDE SEQUENCE</scope>
    <source>
        <strain evidence="2">LMG 31228</strain>
    </source>
</reference>
<accession>A0A9X9X8Q6</accession>
<evidence type="ECO:0000313" key="2">
    <source>
        <dbReference type="EMBL" id="MBR0680092.1"/>
    </source>
</evidence>
<evidence type="ECO:0000256" key="1">
    <source>
        <dbReference type="SAM" id="Phobius"/>
    </source>
</evidence>
<reference evidence="2" key="1">
    <citation type="submission" date="2020-01" db="EMBL/GenBank/DDBJ databases">
        <authorList>
            <person name="Rat A."/>
        </authorList>
    </citation>
    <scope>NUCLEOTIDE SEQUENCE</scope>
    <source>
        <strain evidence="2">LMG 31228</strain>
    </source>
</reference>
<dbReference type="EMBL" id="JAAEDL010000004">
    <property type="protein sequence ID" value="MBR0680092.1"/>
    <property type="molecule type" value="Genomic_DNA"/>
</dbReference>
<sequence length="83" mass="8791">MDASATPHRARLPRRLLLAFNIGMAGWFAVSLVRATLQYLAAESDSARTGTLVGTGLGIGALLLVWLLGAMILGGLALAMRRR</sequence>